<evidence type="ECO:0000313" key="2">
    <source>
        <dbReference type="Proteomes" id="UP000000238"/>
    </source>
</evidence>
<accession>Q2SHJ7</accession>
<dbReference type="RefSeq" id="WP_011396946.1">
    <property type="nucleotide sequence ID" value="NC_007645.1"/>
</dbReference>
<keyword evidence="2" id="KW-1185">Reference proteome</keyword>
<dbReference type="AlphaFoldDB" id="Q2SHJ7"/>
<reference evidence="1 2" key="1">
    <citation type="journal article" date="2005" name="Nucleic Acids Res.">
        <title>Genomic blueprint of Hahella chejuensis, a marine microbe producing an algicidal agent.</title>
        <authorList>
            <person name="Jeong H."/>
            <person name="Yim J.H."/>
            <person name="Lee C."/>
            <person name="Choi S.-H."/>
            <person name="Park Y.K."/>
            <person name="Yoon S.H."/>
            <person name="Hur C.-G."/>
            <person name="Kang H.-Y."/>
            <person name="Kim D."/>
            <person name="Lee H.H."/>
            <person name="Park K.H."/>
            <person name="Park S.-H."/>
            <person name="Park H.-S."/>
            <person name="Lee H.K."/>
            <person name="Oh T.K."/>
            <person name="Kim J.F."/>
        </authorList>
    </citation>
    <scope>NUCLEOTIDE SEQUENCE [LARGE SCALE GENOMIC DNA]</scope>
    <source>
        <strain evidence="1 2">KCTC 2396</strain>
    </source>
</reference>
<sequence length="126" mass="14523">MEKDPRDTYPINVINLRDKPLLEALFEVEKRPWLWLQNHDLPCLMSFVNGWVVGRNDAKDDKLLTAFDLFVAKELDEGSSTVGWCNMILKHFGEQDAIAAFFRLLRQFQIMQVTQARLQVGALNGT</sequence>
<gene>
    <name evidence="1" type="ordered locus">HCH_03112</name>
</gene>
<protein>
    <submittedName>
        <fullName evidence="1">Uncharacterized protein</fullName>
    </submittedName>
</protein>
<dbReference type="EMBL" id="CP000155">
    <property type="protein sequence ID" value="ABC29877.1"/>
    <property type="molecule type" value="Genomic_DNA"/>
</dbReference>
<dbReference type="Proteomes" id="UP000000238">
    <property type="component" value="Chromosome"/>
</dbReference>
<dbReference type="OrthoDB" id="2617173at2"/>
<name>Q2SHJ7_HAHCH</name>
<proteinExistence type="predicted"/>
<dbReference type="KEGG" id="hch:HCH_03112"/>
<evidence type="ECO:0000313" key="1">
    <source>
        <dbReference type="EMBL" id="ABC29877.1"/>
    </source>
</evidence>
<organism evidence="1 2">
    <name type="scientific">Hahella chejuensis (strain KCTC 2396)</name>
    <dbReference type="NCBI Taxonomy" id="349521"/>
    <lineage>
        <taxon>Bacteria</taxon>
        <taxon>Pseudomonadati</taxon>
        <taxon>Pseudomonadota</taxon>
        <taxon>Gammaproteobacteria</taxon>
        <taxon>Oceanospirillales</taxon>
        <taxon>Hahellaceae</taxon>
        <taxon>Hahella</taxon>
    </lineage>
</organism>
<dbReference type="HOGENOM" id="CLU_1978414_0_0_6"/>